<dbReference type="Proteomes" id="UP000035681">
    <property type="component" value="Unplaced"/>
</dbReference>
<evidence type="ECO:0000313" key="2">
    <source>
        <dbReference type="WBParaSite" id="SSTP_0000163500.1"/>
    </source>
</evidence>
<accession>A0A0K0DWL8</accession>
<protein>
    <submittedName>
        <fullName evidence="2">Doublecortin domain-containing protein</fullName>
    </submittedName>
</protein>
<name>A0A0K0DWL8_STRER</name>
<reference evidence="2" key="1">
    <citation type="submission" date="2015-08" db="UniProtKB">
        <authorList>
            <consortium name="WormBaseParasite"/>
        </authorList>
    </citation>
    <scope>IDENTIFICATION</scope>
</reference>
<keyword evidence="1" id="KW-1185">Reference proteome</keyword>
<dbReference type="WBParaSite" id="SSTP_0000163500.1">
    <property type="protein sequence ID" value="SSTP_0000163500.1"/>
    <property type="gene ID" value="SSTP_0000163500"/>
</dbReference>
<dbReference type="WBParaSite" id="TCONS_00006213.p1">
    <property type="protein sequence ID" value="TCONS_00006213.p1"/>
    <property type="gene ID" value="XLOC_004383"/>
</dbReference>
<proteinExistence type="predicted"/>
<evidence type="ECO:0000313" key="1">
    <source>
        <dbReference type="Proteomes" id="UP000035681"/>
    </source>
</evidence>
<organism evidence="2">
    <name type="scientific">Strongyloides stercoralis</name>
    <name type="common">Threadworm</name>
    <dbReference type="NCBI Taxonomy" id="6248"/>
    <lineage>
        <taxon>Eukaryota</taxon>
        <taxon>Metazoa</taxon>
        <taxon>Ecdysozoa</taxon>
        <taxon>Nematoda</taxon>
        <taxon>Chromadorea</taxon>
        <taxon>Rhabditida</taxon>
        <taxon>Tylenchina</taxon>
        <taxon>Panagrolaimomorpha</taxon>
        <taxon>Strongyloidoidea</taxon>
        <taxon>Strongyloididae</taxon>
        <taxon>Strongyloides</taxon>
    </lineage>
</organism>
<dbReference type="AlphaFoldDB" id="A0A0K0DWL8"/>
<sequence length="224" mass="26012">MIHDWFLSVKHIAENATYNDLLSLPIEKKTTLKVSNDNNSVDSKYSLDTNKFKDTFIQKNTKSLEKKNNQSLNFKNNSNYSVEDIYPKNCTPTINTLKVFNSLNYGKKKFSNFATNNIKTSNGIDENSQVSPFKFVPIKILPNKKNCKDRRSTLQVLKEAIIKRPKNIIPICVKNHIVRGNELYYIVQYSNNIFVFVPFSKCLKSKKLVDLIFMYNNSKKFCKK</sequence>